<dbReference type="SUPFAM" id="SSF48600">
    <property type="entry name" value="Chorismate mutase II"/>
    <property type="match status" value="1"/>
</dbReference>
<accession>A0A937HFP1</accession>
<dbReference type="Pfam" id="PF01817">
    <property type="entry name" value="CM_2"/>
    <property type="match status" value="1"/>
</dbReference>
<evidence type="ECO:0000256" key="1">
    <source>
        <dbReference type="ARBA" id="ARBA00012404"/>
    </source>
</evidence>
<dbReference type="EC" id="5.4.99.5" evidence="1"/>
<dbReference type="Proteomes" id="UP000785783">
    <property type="component" value="Unassembled WGS sequence"/>
</dbReference>
<dbReference type="AlphaFoldDB" id="A0A937HFP1"/>
<dbReference type="InterPro" id="IPR002701">
    <property type="entry name" value="CM_II_prokaryot"/>
</dbReference>
<dbReference type="EMBL" id="JADHOK010000051">
    <property type="protein sequence ID" value="MBL6761941.1"/>
    <property type="molecule type" value="Genomic_DNA"/>
</dbReference>
<comment type="caution">
    <text evidence="3">The sequence shown here is derived from an EMBL/GenBank/DDBJ whole genome shotgun (WGS) entry which is preliminary data.</text>
</comment>
<dbReference type="PROSITE" id="PS51168">
    <property type="entry name" value="CHORISMATE_MUT_2"/>
    <property type="match status" value="1"/>
</dbReference>
<reference evidence="3" key="1">
    <citation type="submission" date="2020-10" db="EMBL/GenBank/DDBJ databases">
        <title>Microbiome of the Black Sea water column analyzed by genome centric metagenomics.</title>
        <authorList>
            <person name="Cabello-Yeves P.J."/>
            <person name="Callieri C."/>
            <person name="Picazo A."/>
            <person name="Mehrshad M."/>
            <person name="Haro-Moreno J.M."/>
            <person name="Roda-Garcia J."/>
            <person name="Dzembekova N."/>
            <person name="Slabakova V."/>
            <person name="Slabakova N."/>
            <person name="Moncheva S."/>
            <person name="Rodriguez-Valera F."/>
        </authorList>
    </citation>
    <scope>NUCLEOTIDE SEQUENCE</scope>
    <source>
        <strain evidence="3">BS307-5m-G5</strain>
    </source>
</reference>
<dbReference type="GO" id="GO:0004106">
    <property type="term" value="F:chorismate mutase activity"/>
    <property type="evidence" value="ECO:0007669"/>
    <property type="project" value="UniProtKB-EC"/>
</dbReference>
<dbReference type="InterPro" id="IPR036263">
    <property type="entry name" value="Chorismate_II_sf"/>
</dbReference>
<dbReference type="SMART" id="SM00830">
    <property type="entry name" value="CM_2"/>
    <property type="match status" value="1"/>
</dbReference>
<gene>
    <name evidence="3" type="ORF">ISQ19_04510</name>
</gene>
<dbReference type="Gene3D" id="1.20.59.10">
    <property type="entry name" value="Chorismate mutase"/>
    <property type="match status" value="1"/>
</dbReference>
<dbReference type="InterPro" id="IPR036979">
    <property type="entry name" value="CM_dom_sf"/>
</dbReference>
<dbReference type="GO" id="GO:0046417">
    <property type="term" value="P:chorismate metabolic process"/>
    <property type="evidence" value="ECO:0007669"/>
    <property type="project" value="InterPro"/>
</dbReference>
<name>A0A937HFP1_9PROT</name>
<evidence type="ECO:0000259" key="2">
    <source>
        <dbReference type="PROSITE" id="PS51168"/>
    </source>
</evidence>
<protein>
    <recommendedName>
        <fullName evidence="1">chorismate mutase</fullName>
        <ecNumber evidence="1">5.4.99.5</ecNumber>
    </recommendedName>
</protein>
<organism evidence="3 4">
    <name type="scientific">PS1 clade bacterium</name>
    <dbReference type="NCBI Taxonomy" id="2175152"/>
    <lineage>
        <taxon>Bacteria</taxon>
        <taxon>Pseudomonadati</taxon>
        <taxon>Pseudomonadota</taxon>
        <taxon>Alphaproteobacteria</taxon>
        <taxon>PS1 clade</taxon>
    </lineage>
</organism>
<evidence type="ECO:0000313" key="4">
    <source>
        <dbReference type="Proteomes" id="UP000785783"/>
    </source>
</evidence>
<sequence length="246" mass="25721">MTAALDTIRAEIDALDAELRDRLLRRAQLVAEVAAAKTANGSAGAPLRPMREMQQMQALLAWQKAEAPSLSAAGLVAIWREIIGMALAQQGGVTICASDAAMASARTHFGASLDYQTVSPELDELAKNPRLIAVLTLDEAVAPPDGVAVFARLPLIGQAQALCYGALDAETGEGNDADGAVALVRRAAAQAGDDIVFTGADYVLVETRAPEGDAVWGRYLTLAPDAGLTKKGLTKKELTKKQETGA</sequence>
<evidence type="ECO:0000313" key="3">
    <source>
        <dbReference type="EMBL" id="MBL6761941.1"/>
    </source>
</evidence>
<feature type="domain" description="Chorismate mutase" evidence="2">
    <location>
        <begin position="1"/>
        <end position="94"/>
    </location>
</feature>
<proteinExistence type="predicted"/>